<dbReference type="Pfam" id="PF01393">
    <property type="entry name" value="Chromo_shadow"/>
    <property type="match status" value="1"/>
</dbReference>
<feature type="compositionally biased region" description="Gly residues" evidence="4">
    <location>
        <begin position="730"/>
        <end position="741"/>
    </location>
</feature>
<evidence type="ECO:0000256" key="1">
    <source>
        <dbReference type="ARBA" id="ARBA00004123"/>
    </source>
</evidence>
<sequence length="795" mass="86800">MQTWSNSSFDGWEDMGPPTPPRRSFSSAESGNLTPPSTIDWKDASAATKFTEEIAPLRAAMEPKLREYLGRANNEQAVGVTKLAGQCSDKNRLASESEADWDCHSIRDDYVYSPARTILSEYGRASEFDEPDAFTKDGDGGENHPAFTHHHELVSPASGEKEIVLYITWMDGRQTCHPLSAVKDKAPQKMLQLYERNFALHSLKSPLKAATATVPMSKFPTASTETIADDEQSQDSWSQPPLDREMLAKTFHDRGSAASAIDKLNERFGKLRSERVEQLFSDSSTWSRKLADKQPRASEECLGHGHRLPGVETSGMPYAVGRKDFLPAVDKVWSFPRGPSLPFATVGLSDAEAELAIANKYIRLLESHLGELIGTERFISAKGQEKFTPAGSDTKGLPIAQCRAQLEDIANNIQCIRKAGTTTHVVHSELAAVKEQLANLTARLNTKDVSAPSFGVDAMASAKSGMGADQDQDLQGDKNPDCKDLTMGVDSLEKRLEAKIEALKGRVDHLVCQVDIQPGHIPHDSSLGSRLNDVEQNSIAVSHRLNQLESAVGYDSSMNLAEVPSDRACIQQVLTDLTASVSELKEELGQVKQRGIERQQTKSARVEAVKEGNYALKFRLEKLEQLVDATRKEKIKFSDHSGRFNNLEARFQGHVQSLLDVFSRLDGLDKLVGCGERGPSAGSLAPGQSQQKSPISLEARVAELDKLQKMTSPSMQLPVRLPNNARGRASGYGGGYSGGRGLQKNVPQQQTTNTTTPEPSTPRVAPPVVRVSANTTEAGTQPNPADDSNQSRSYS</sequence>
<keyword evidence="7" id="KW-1185">Reference proteome</keyword>
<protein>
    <recommendedName>
        <fullName evidence="5">Chromo shadow domain-containing protein</fullName>
    </recommendedName>
</protein>
<dbReference type="Gene3D" id="2.40.50.40">
    <property type="match status" value="1"/>
</dbReference>
<feature type="region of interest" description="Disordered" evidence="4">
    <location>
        <begin position="1"/>
        <end position="44"/>
    </location>
</feature>
<reference evidence="6 7" key="1">
    <citation type="submission" date="2017-03" db="EMBL/GenBank/DDBJ databases">
        <title>Genomes of endolithic fungi from Antarctica.</title>
        <authorList>
            <person name="Coleine C."/>
            <person name="Masonjones S."/>
            <person name="Stajich J.E."/>
        </authorList>
    </citation>
    <scope>NUCLEOTIDE SEQUENCE [LARGE SCALE GENOMIC DNA]</scope>
    <source>
        <strain evidence="6 7">CCFEE 5187</strain>
    </source>
</reference>
<dbReference type="EMBL" id="NAJN01000412">
    <property type="protein sequence ID" value="TKA73699.1"/>
    <property type="molecule type" value="Genomic_DNA"/>
</dbReference>
<feature type="domain" description="Chromo shadow" evidence="5">
    <location>
        <begin position="160"/>
        <end position="197"/>
    </location>
</feature>
<organism evidence="6 7">
    <name type="scientific">Cryomyces minteri</name>
    <dbReference type="NCBI Taxonomy" id="331657"/>
    <lineage>
        <taxon>Eukaryota</taxon>
        <taxon>Fungi</taxon>
        <taxon>Dikarya</taxon>
        <taxon>Ascomycota</taxon>
        <taxon>Pezizomycotina</taxon>
        <taxon>Dothideomycetes</taxon>
        <taxon>Dothideomycetes incertae sedis</taxon>
        <taxon>Cryomyces</taxon>
    </lineage>
</organism>
<comment type="caution">
    <text evidence="6">The sequence shown here is derived from an EMBL/GenBank/DDBJ whole genome shotgun (WGS) entry which is preliminary data.</text>
</comment>
<evidence type="ECO:0000313" key="6">
    <source>
        <dbReference type="EMBL" id="TKA73699.1"/>
    </source>
</evidence>
<feature type="compositionally biased region" description="Low complexity" evidence="4">
    <location>
        <begin position="747"/>
        <end position="773"/>
    </location>
</feature>
<comment type="subcellular location">
    <subcellularLocation>
        <location evidence="1">Nucleus</location>
    </subcellularLocation>
</comment>
<evidence type="ECO:0000259" key="5">
    <source>
        <dbReference type="Pfam" id="PF01393"/>
    </source>
</evidence>
<comment type="subunit">
    <text evidence="2">Component of the NuA4 histone acetyltransferase complex.</text>
</comment>
<evidence type="ECO:0000256" key="3">
    <source>
        <dbReference type="ARBA" id="ARBA00023242"/>
    </source>
</evidence>
<dbReference type="GO" id="GO:0005634">
    <property type="term" value="C:nucleus"/>
    <property type="evidence" value="ECO:0007669"/>
    <property type="project" value="UniProtKB-SubCell"/>
</dbReference>
<feature type="compositionally biased region" description="Polar residues" evidence="4">
    <location>
        <begin position="774"/>
        <end position="795"/>
    </location>
</feature>
<feature type="compositionally biased region" description="Polar residues" evidence="4">
    <location>
        <begin position="24"/>
        <end position="37"/>
    </location>
</feature>
<dbReference type="SUPFAM" id="SSF54160">
    <property type="entry name" value="Chromo domain-like"/>
    <property type="match status" value="1"/>
</dbReference>
<dbReference type="InterPro" id="IPR016197">
    <property type="entry name" value="Chromo-like_dom_sf"/>
</dbReference>
<proteinExistence type="predicted"/>
<dbReference type="InterPro" id="IPR008251">
    <property type="entry name" value="Chromo_shadow_dom"/>
</dbReference>
<dbReference type="AlphaFoldDB" id="A0A4V5NG60"/>
<evidence type="ECO:0000313" key="7">
    <source>
        <dbReference type="Proteomes" id="UP000308768"/>
    </source>
</evidence>
<evidence type="ECO:0000256" key="4">
    <source>
        <dbReference type="SAM" id="MobiDB-lite"/>
    </source>
</evidence>
<accession>A0A4V5NG60</accession>
<keyword evidence="3" id="KW-0539">Nucleus</keyword>
<dbReference type="Proteomes" id="UP000308768">
    <property type="component" value="Unassembled WGS sequence"/>
</dbReference>
<feature type="region of interest" description="Disordered" evidence="4">
    <location>
        <begin position="709"/>
        <end position="795"/>
    </location>
</feature>
<name>A0A4V5NG60_9PEZI</name>
<gene>
    <name evidence="6" type="ORF">B0A49_03564</name>
</gene>
<evidence type="ECO:0000256" key="2">
    <source>
        <dbReference type="ARBA" id="ARBA00011353"/>
    </source>
</evidence>
<dbReference type="OrthoDB" id="433924at2759"/>